<name>A0A345MT59_9CAUD</name>
<reference evidence="2 3" key="1">
    <citation type="submission" date="2018-07" db="EMBL/GenBank/DDBJ databases">
        <title>Uncovering a Universe of Circular DNA Viruses in Animal Metagenomes.</title>
        <authorList>
            <person name="Tisza M."/>
            <person name="Buck C."/>
            <person name="Pastrana D."/>
            <person name="Welch N."/>
            <person name="Peretti A."/>
        </authorList>
    </citation>
    <scope>NUCLEOTIDE SEQUENCE [LARGE SCALE GENOMIC DNA]</scope>
    <source>
        <strain evidence="2">Ctbg_1</strain>
    </source>
</reference>
<keyword evidence="3" id="KW-1185">Reference proteome</keyword>
<dbReference type="EMBL" id="MH616963">
    <property type="protein sequence ID" value="AXH74559.1"/>
    <property type="molecule type" value="Genomic_DNA"/>
</dbReference>
<evidence type="ECO:0000313" key="3">
    <source>
        <dbReference type="Proteomes" id="UP000257554"/>
    </source>
</evidence>
<sequence length="4407" mass="507889">MSCTVFDIQIPGDKTGMLLKVVKEVGNNNSYKELLLASYFENIKFLEYLEAKTGKSNPNDVQYGQLRKVLNDYFNDGNKWVESTANRRQGDRYTFGFESIEAVRDAKNHTATLIMDEMFNTVSKGNEINSNRVIKEVSAKIFDDFLNIYANDLYSKLDNNHPFKKQYKDTIETFINTNKDIRDEISRKKKEFKSLKGKDEETLKRKAELREEVAKLTKRLSIGENGLFKLFHYLATEYGDSRTKNYANLAFRIKLDPNGWFDEVFTITDLVKYKRDFENTIDNENIDVDFTEDDHDAFINTENSENLESRRWVDETNRHSNFTQLTDTDIKLYLSTIRVLENWQKQQLNGVSFYAYDTNNSLGVSTRMGADFILLQLSNFAQTTSVPEFIESIRRAAKTVDGLQGLIKVVEDMENNPVLANRLFSEVANPKINKCIIDIADSIHSNNVSNAIVDPTTYLYYNFQQSAKFTIKDNYNVYDIYLLDSIKNMISKSGINVENVNTPITKKYETSIIKLLVKYFPTIDTNAVLNYLHDDTDNTNRYIELIDNIKQFINDAGTVIEDENNLLKEFNKKYKKWLQYREDGVNKPRPVFNYDSIPYHKMDMSLINIAQLLTPYTAVRNELNSFNAEGNLGADLIGNNYITNFIKDINYSTPNDEFAGLRRLGNFVYGVPQYENSPIFWGVKNSEGDVIIPGLFIKTLNGFEVNPDAKKLISINLFNGIRNQDTDTNVLYNNMSKADYFLSNVIAFLNPALSITQRGEENMGGIFLRTPSDAPKNFTINSKIAKIADLINYDINSRNKYILDRYNNLVSRLKITNKRMHDISAFRKNNSYTFEEAIDLINNLEDSFDYTGFTALKIGDKRVVPIIVGEKADKFVIYLKGNVVKGVKNNIITDVEIEGTYVKNGEFSDNVKHALADAFTKEGINNDSIDTFLNTEHGLFLGFKQHLYTELHNLIFNLNNVFEKHVDADGNVTYTTKDNTTRLFDRYHFNDGVIVKDGKLTGQVFTLNKLFTANGYNVQDEIFNLLSLYGPANKGLIVRVNDNKLKLNLNHPLIVNVDGKITLNKDAVDKLLNPIVENWIKNFIRDIVAESQQYQTIINGKYSQEQINEAMLNAALMEMNFDDLFEGDSKFYKNTRDFFKRAKEIQASGKAYAGFNFNHEMGGEIHPILDKDGQAIFYQVGDRKIPITDGFKAATIKNTVRVSDNAEAIYNELLDVNRDLALSTRDRIAHQIAAGFGYKNPKAKTKTNDAQSYITIEEWIRRRYLDGTIDKYKDLLEVLLDPNADISKLPIDKVNKFIQVQKNFYFDKQFDNETETVYARQIKNAEFVLIPSLIKGTSLEKLYNAMTKAGLGQINTVETDKASKRAILEFWDNDGKVSEEAETKFNEDLADSRNTEEYYYRYLYKQQDVAQHMVDASNKAGIQIMKKILDNADPAVQDNINKFFDNYVANIKSDFKTFIKAMGWRYNEDENGNIIISGYTKAGLDFTKFYRKAKDEAARLGLDSNFLDYLTTDMFGNPIMPNFMNIASIKLESIAQAMFNSSITRQKLPGWHAAQITNVGYDSTLKYHNGYVKKDKATSNTFISEEEYANLSEEEKATYQKAAYAEVRIPRWSKNIPKVKPGSEEEKALIANLEKEGLDLHIGYRIPTEGKQSISILKVVGFLDDIQGSTIVVPDEWVTQTGSDFDVDSVYGINFEITVERDGYLKKIKEIPGNSEASVRIRYIDKLQADLDNLLAKDKNKVFIDLSTEQQTITKINDVRKLFATNTGIQYLCDKLDLMTFEEFSQLSYAEQQSKAARNNNILQAMIDILQHESSREENYSRSNFDNLTDGKNVIDELRRSFYGQANKVESTYNPLDQITFMENAMSGYSLKATSVNRDTFNSVCNFTRAKLNNDAVIPITYDLNLTDEKGNKIYDKNVIIEAYGDDAHDNNDGTITVFHAMLGHSLNNRNVTGALLTPYSAQTTAHILDAVKEGSIFNENMYTFGAFKTLLDVGTDYLTAIAFLQQPAITEIVNAYNETNSVYTEINGNPIYIAINRIANKLGITIDGKPINDNTSIYSVYTALAADKNFQHAIKKLTRGEFTEVGNIKGGFISLNAKKLIDRFNAVDKNNSGIYTYDLAAEDIANILYFAKLRDTANKMEKIRQCVNPDRFGAKQSIFATRKIVNNIIKYLEDDVEIGYIVKVGNQSILEAIYPGINEPGMNIDVDKSAYRYLAAFMKYSTLQSIAINEQLFKLESKGINEFIYEIERLTGIEFNEEQARAFQQYVVTDVYNSLDIFKTPIYSNEYGFFEPLADDVYGVDNNSYWSNEVDRLNGYHRFGNPNYDFINADLSNPETRKEVLTKWFLLSPAQKVTYINTNFAEGHKGIFKYLNVNRWKGKDTIKYNDTIGDIETLYTEFSDAFFNKNPFIQMAALDLLKYAFLVEGFKFKKGAISKIVTNDCIIADVQNKGLNLLEQINNKFTEYQNMLDGNVNAAAFIEKFIRSHSNYIKPIYVGKKYKNTFNEYIENSFVKDGIFFVPTNDSESSNTIFNKLGLIESLRNKNNRKKYIVLNRQIGKKRSIILYKLEYGIDGVYGYPLNKLEENENSMYSYNNDNNIYPPASYFQAVIAGKDTNGYVTPQHIKDVDSSSDVNPNKLIELSESNDKFTKPMIDKFMADVEAAFNLPVEGQASIPIIHNENVSLRVIIPARSVIYQYIPINGENQLVRINRYKPTKYFYQALNGKEKARANLNKAESLIIDNVINSTVKTNIGLYQVRLATQEEIEDYFKVPEDEIEDDATYNAEDEMENRYSIAPLIDEEGLTIEHPFNSIDQTALDVANSIFDANSRLRTDNSAAFVSAMNRIGFDKTDTDSVHNNKRDIYAQAADYYDNRASEILTDIATLTLTDKDGNEYHITDDEFYKHLEDNPDVYNHLVKLILECYNFGKQFQSIYVLDLKGEDVELTRHIERLKTTIRSITDNNTIKNAMANIFDKYLAETFSNNPNIRHGLINLRETFGDTDWWDSHFSDIGFINNNQVQVVVRYVNSKLNEISRFTIPKLLDEFQEEYDEIMRHAGSINMDHVVQDGNIVRDYSPEYITRRKELLEKVAKARDTYGIDSVEYWQAKLEKDEWFAKNVEQELVKGYYDETNANTRNAFENARDEFIAYQKLLSELRAIGNNYIELSYDQLLKRKEILTQLSYFTSKFNEDGSEKSIEQQERLKIIDQYKKTKREIFDKYYDTTVSDEIKNKINEFVEIIERYDEEHPDMLLEDKLADEKYKEAYDWLQYNTVYEIDADSNKKLLEAYEKFKNGENDKQIRIAGILRGKDVYKKDAHGNLVLDPRKISLDDMRKIKALYETEESKYYEEENAEYSLIDIINRKRIIGTDRYYEKLKEILGDDNERNIGRDRTVKKINSYLIKGVDESGRFDIARFFENNTIEELEEVAELVEKLSDFDGMELSQIQKEELGKLRTKKVRKKEFNAHKLWAINNLSEEKLELFYSIFSYPITTKKGNTKYLPNGTFYNVSTPKKKYIDNEKTNAKNFINENVEYVNTPEYEETAAHFRQFAEEQGEPGIFNDWFEANHIYNRHSHKYEPLGLWKKRVIKPGGSLNGHYEYNPTYENTLRNPKEDSINTKFDADSYDNYNRTTGEYNNPIHRTDAEIKMAELFQRVLDKQAGNKKLANMARKGFMPRRAKIERNNVWYARQAAGALGLDWVSYRDKNYSKNIDYTTDREGDFNMANLLRQKGSIDISRMTKDIGETDAEFEARVKEAKENNAAIDKAIMDKDWASVMKDYIEKATMYNAKEELKSTVLLLIEDLKTNDANEINHTNNVSISRKRSTSHNEVANTEKQLNTVDIVEMWYRRVFRNEFKKKHRYNEFASLMQNLTSAKYMIFNVTGGIANVWTGVWNIMGETLAENHFTQKEFAAANAQYMANVVSYFSEMYSEKSSNLTNALIKRFNVVNYEEFSERRPDESVSEYIKRFRNWMYGLQSSGEHYMQNTVLLAMLKSHRIYTDIDGKKVVGTYQNYIWELERQTLKEIIAKDEILKAQYDNFIKEIKNNKKELYKLESLKEDLNVKFLRALEDESIVKEYIERKKENLAKAKEEFNKFTVLETKFKLENGRAVLVDNEINERILGDFTNKVIYVNKEIHGVYDKIGAAKIEREWWGGLVMQYHKHLYPGIMKRFRWNGYFNEQTQTFQKGSYISAINLLTIDFDKALKVAKDDSDGQKIITAVKSIQNISKQIVTNITHLNTNWALLPEWERNNVKKAIADQLNILACITMAIGIHTVWDEDEIKDSNTISTAVYLANRFYAEGAAYTPWGAVNEAKTLYSSPIAATNAPQDVIKFIGLVGQMLFDSEFDSTYSTGLYKGRNKLEVLVTRNIPAVRVYNRLNMMSKNNQYYRLNSNTMQFIPVKTIGDKLAGRD</sequence>
<evidence type="ECO:0000256" key="1">
    <source>
        <dbReference type="SAM" id="Coils"/>
    </source>
</evidence>
<accession>A0A345MT59</accession>
<dbReference type="GeneID" id="76971846"/>
<organism evidence="2 3">
    <name type="scientific">crAssphage sp. isolate ctbg_1</name>
    <dbReference type="NCBI Taxonomy" id="2989854"/>
    <lineage>
        <taxon>Viruses</taxon>
        <taxon>Duplodnaviria</taxon>
        <taxon>Heunggongvirae</taxon>
        <taxon>Uroviricota</taxon>
        <taxon>Caudoviricetes</taxon>
        <taxon>Crassvirales</taxon>
        <taxon>Intestiviridae</taxon>
        <taxon>Crudevirinae</taxon>
        <taxon>Whopevirus</taxon>
        <taxon>Whopevirus animalis</taxon>
    </lineage>
</organism>
<feature type="coiled-coil region" evidence="1">
    <location>
        <begin position="164"/>
        <end position="219"/>
    </location>
</feature>
<keyword evidence="1" id="KW-0175">Coiled coil</keyword>
<evidence type="ECO:0000313" key="2">
    <source>
        <dbReference type="EMBL" id="AXH74559.1"/>
    </source>
</evidence>
<dbReference type="Proteomes" id="UP000257554">
    <property type="component" value="Segment"/>
</dbReference>
<proteinExistence type="predicted"/>
<dbReference type="RefSeq" id="YP_010097666.1">
    <property type="nucleotide sequence ID" value="NC_055760.1"/>
</dbReference>
<protein>
    <submittedName>
        <fullName evidence="2">Putative RNAP</fullName>
    </submittedName>
</protein>